<dbReference type="OrthoDB" id="40611at2"/>
<dbReference type="EMBL" id="QYBB01000006">
    <property type="protein sequence ID" value="RYC32666.1"/>
    <property type="molecule type" value="Genomic_DNA"/>
</dbReference>
<dbReference type="Proteomes" id="UP000290759">
    <property type="component" value="Unassembled WGS sequence"/>
</dbReference>
<dbReference type="SUPFAM" id="SSF56059">
    <property type="entry name" value="Glutathione synthetase ATP-binding domain-like"/>
    <property type="match status" value="1"/>
</dbReference>
<dbReference type="AlphaFoldDB" id="A0A4Q2UC36"/>
<comment type="caution">
    <text evidence="4">The sequence shown here is derived from an EMBL/GenBank/DDBJ whole genome shotgun (WGS) entry which is preliminary data.</text>
</comment>
<dbReference type="InterPro" id="IPR011761">
    <property type="entry name" value="ATP-grasp"/>
</dbReference>
<dbReference type="GO" id="GO:0046872">
    <property type="term" value="F:metal ion binding"/>
    <property type="evidence" value="ECO:0007669"/>
    <property type="project" value="InterPro"/>
</dbReference>
<dbReference type="Pfam" id="PF02786">
    <property type="entry name" value="CPSase_L_D2"/>
    <property type="match status" value="1"/>
</dbReference>
<reference evidence="4 5" key="1">
    <citation type="submission" date="2018-12" db="EMBL/GenBank/DDBJ databases">
        <authorList>
            <person name="Grouzdev D.S."/>
            <person name="Krutkina M.S."/>
        </authorList>
    </citation>
    <scope>NUCLEOTIDE SEQUENCE [LARGE SCALE GENOMIC DNA]</scope>
    <source>
        <strain evidence="4 5">RmlP026</strain>
    </source>
</reference>
<reference evidence="4 5" key="2">
    <citation type="submission" date="2019-02" db="EMBL/GenBank/DDBJ databases">
        <title>'Lichenibacterium ramalinii' gen. nov. sp. nov., 'Lichenibacterium minor' gen. nov. sp. nov.</title>
        <authorList>
            <person name="Pankratov T."/>
        </authorList>
    </citation>
    <scope>NUCLEOTIDE SEQUENCE [LARGE SCALE GENOMIC DNA]</scope>
    <source>
        <strain evidence="4 5">RmlP026</strain>
    </source>
</reference>
<evidence type="ECO:0000259" key="3">
    <source>
        <dbReference type="PROSITE" id="PS50975"/>
    </source>
</evidence>
<feature type="domain" description="ATP-grasp" evidence="3">
    <location>
        <begin position="132"/>
        <end position="327"/>
    </location>
</feature>
<proteinExistence type="predicted"/>
<protein>
    <recommendedName>
        <fullName evidence="3">ATP-grasp domain-containing protein</fullName>
    </recommendedName>
</protein>
<evidence type="ECO:0000256" key="1">
    <source>
        <dbReference type="PROSITE-ProRule" id="PRU00409"/>
    </source>
</evidence>
<dbReference type="PROSITE" id="PS50975">
    <property type="entry name" value="ATP_GRASP"/>
    <property type="match status" value="1"/>
</dbReference>
<organism evidence="4 5">
    <name type="scientific">Lichenibacterium minor</name>
    <dbReference type="NCBI Taxonomy" id="2316528"/>
    <lineage>
        <taxon>Bacteria</taxon>
        <taxon>Pseudomonadati</taxon>
        <taxon>Pseudomonadota</taxon>
        <taxon>Alphaproteobacteria</taxon>
        <taxon>Hyphomicrobiales</taxon>
        <taxon>Lichenihabitantaceae</taxon>
        <taxon>Lichenibacterium</taxon>
    </lineage>
</organism>
<keyword evidence="5" id="KW-1185">Reference proteome</keyword>
<dbReference type="RefSeq" id="WP_129225260.1">
    <property type="nucleotide sequence ID" value="NZ_QYBB01000006.1"/>
</dbReference>
<name>A0A4Q2UC36_9HYPH</name>
<evidence type="ECO:0000313" key="5">
    <source>
        <dbReference type="Proteomes" id="UP000290759"/>
    </source>
</evidence>
<dbReference type="InterPro" id="IPR013815">
    <property type="entry name" value="ATP_grasp_subdomain_1"/>
</dbReference>
<dbReference type="InterPro" id="IPR005479">
    <property type="entry name" value="CPAse_ATP-bd"/>
</dbReference>
<dbReference type="GO" id="GO:0005524">
    <property type="term" value="F:ATP binding"/>
    <property type="evidence" value="ECO:0007669"/>
    <property type="project" value="UniProtKB-UniRule"/>
</dbReference>
<sequence>MSLGQPRILFLTLSDDVGSERIVCEMGRLGAACAVMGRADAMAARSLRVSHHHRLPSRGGLWAAALGVGRGLAATASEWKPDAVVPLDDMAAGVLRDLATAPRTGAGVRLLLERSLGDPRHYRTACSRARLIEAAAALGLRVPAQRPAGDAAGAALGFPLMVKREGTCGGTGVALVRDDAELASAVRAAARRAGVKRALRRLVGFRPDRDGAAVTLQAHVAGTLAMRTVACDRGRVLDGISFAAESLDPPVTGSSTVVRPIDHPEMAEAAVRLAAALGLSGFASFDFIVAPDGAAHLIEMNARPIGSGHLGRRFGHDLYGAWLRALPGSVEAVAPAVPDAPCRVALFPKELRRDPGSPLLAAPDAFHDVPWDEPAIVEGYRASVLARHPEAGPAIAKALGPARDGAPPRPRMRMRPAFARPRS</sequence>
<accession>A0A4Q2UC36</accession>
<gene>
    <name evidence="4" type="ORF">D3273_08040</name>
</gene>
<keyword evidence="1" id="KW-0067">ATP-binding</keyword>
<dbReference type="Gene3D" id="3.30.1490.20">
    <property type="entry name" value="ATP-grasp fold, A domain"/>
    <property type="match status" value="1"/>
</dbReference>
<evidence type="ECO:0000256" key="2">
    <source>
        <dbReference type="SAM" id="MobiDB-lite"/>
    </source>
</evidence>
<keyword evidence="1" id="KW-0547">Nucleotide-binding</keyword>
<dbReference type="Gene3D" id="3.30.470.20">
    <property type="entry name" value="ATP-grasp fold, B domain"/>
    <property type="match status" value="1"/>
</dbReference>
<evidence type="ECO:0000313" key="4">
    <source>
        <dbReference type="EMBL" id="RYC32666.1"/>
    </source>
</evidence>
<feature type="region of interest" description="Disordered" evidence="2">
    <location>
        <begin position="397"/>
        <end position="423"/>
    </location>
</feature>